<dbReference type="InterPro" id="IPR036719">
    <property type="entry name" value="Neuro-gated_channel_TM_sf"/>
</dbReference>
<dbReference type="Gene3D" id="1.20.58.390">
    <property type="entry name" value="Neurotransmitter-gated ion-channel transmembrane domain"/>
    <property type="match status" value="1"/>
</dbReference>
<dbReference type="GO" id="GO:0005230">
    <property type="term" value="F:extracellular ligand-gated monoatomic ion channel activity"/>
    <property type="evidence" value="ECO:0007669"/>
    <property type="project" value="InterPro"/>
</dbReference>
<dbReference type="InterPro" id="IPR006202">
    <property type="entry name" value="Neur_chan_lig-bd"/>
</dbReference>
<protein>
    <submittedName>
        <fullName evidence="7">Neurotransmitter-gated ion-channel transmembrane region</fullName>
    </submittedName>
</protein>
<dbReference type="AlphaFoldDB" id="A0AAN8X792"/>
<dbReference type="InterPro" id="IPR006029">
    <property type="entry name" value="Neurotrans-gated_channel_TM"/>
</dbReference>
<dbReference type="SUPFAM" id="SSF90112">
    <property type="entry name" value="Neurotransmitter-gated ion-channel transmembrane pore"/>
    <property type="match status" value="1"/>
</dbReference>
<comment type="subcellular location">
    <subcellularLocation>
        <location evidence="1">Membrane</location>
        <topology evidence="1">Multi-pass membrane protein</topology>
    </subcellularLocation>
</comment>
<evidence type="ECO:0000313" key="8">
    <source>
        <dbReference type="Proteomes" id="UP001381693"/>
    </source>
</evidence>
<dbReference type="Pfam" id="PF02932">
    <property type="entry name" value="Neur_chan_memb"/>
    <property type="match status" value="1"/>
</dbReference>
<dbReference type="Pfam" id="PF02931">
    <property type="entry name" value="Neur_chan_LBD"/>
    <property type="match status" value="1"/>
</dbReference>
<dbReference type="InterPro" id="IPR006201">
    <property type="entry name" value="Neur_channel"/>
</dbReference>
<dbReference type="PANTHER" id="PTHR18945">
    <property type="entry name" value="NEUROTRANSMITTER GATED ION CHANNEL"/>
    <property type="match status" value="1"/>
</dbReference>
<reference evidence="7 8" key="1">
    <citation type="submission" date="2023-11" db="EMBL/GenBank/DDBJ databases">
        <title>Halocaridina rubra genome assembly.</title>
        <authorList>
            <person name="Smith C."/>
        </authorList>
    </citation>
    <scope>NUCLEOTIDE SEQUENCE [LARGE SCALE GENOMIC DNA]</scope>
    <source>
        <strain evidence="7">EP-1</strain>
        <tissue evidence="7">Whole</tissue>
    </source>
</reference>
<evidence type="ECO:0000256" key="3">
    <source>
        <dbReference type="ARBA" id="ARBA00022989"/>
    </source>
</evidence>
<dbReference type="SUPFAM" id="SSF63712">
    <property type="entry name" value="Nicotinic receptor ligand binding domain-like"/>
    <property type="match status" value="1"/>
</dbReference>
<evidence type="ECO:0000259" key="6">
    <source>
        <dbReference type="Pfam" id="PF02932"/>
    </source>
</evidence>
<dbReference type="GO" id="GO:0004888">
    <property type="term" value="F:transmembrane signaling receptor activity"/>
    <property type="evidence" value="ECO:0007669"/>
    <property type="project" value="InterPro"/>
</dbReference>
<evidence type="ECO:0000313" key="7">
    <source>
        <dbReference type="EMBL" id="KAK7079047.1"/>
    </source>
</evidence>
<feature type="domain" description="Neurotransmitter-gated ion-channel ligand-binding" evidence="5">
    <location>
        <begin position="81"/>
        <end position="200"/>
    </location>
</feature>
<keyword evidence="4" id="KW-0472">Membrane</keyword>
<evidence type="ECO:0000256" key="4">
    <source>
        <dbReference type="ARBA" id="ARBA00023136"/>
    </source>
</evidence>
<keyword evidence="3" id="KW-1133">Transmembrane helix</keyword>
<dbReference type="Gene3D" id="2.70.170.10">
    <property type="entry name" value="Neurotransmitter-gated ion-channel ligand-binding domain"/>
    <property type="match status" value="1"/>
</dbReference>
<dbReference type="CDD" id="cd19051">
    <property type="entry name" value="LGIC_TM_cation"/>
    <property type="match status" value="1"/>
</dbReference>
<accession>A0AAN8X792</accession>
<evidence type="ECO:0000256" key="1">
    <source>
        <dbReference type="ARBA" id="ARBA00004141"/>
    </source>
</evidence>
<comment type="caution">
    <text evidence="7">The sequence shown here is derived from an EMBL/GenBank/DDBJ whole genome shotgun (WGS) entry which is preliminary data.</text>
</comment>
<name>A0AAN8X792_HALRR</name>
<dbReference type="PROSITE" id="PS00236">
    <property type="entry name" value="NEUROTR_ION_CHANNEL"/>
    <property type="match status" value="1"/>
</dbReference>
<dbReference type="Proteomes" id="UP001381693">
    <property type="component" value="Unassembled WGS sequence"/>
</dbReference>
<keyword evidence="8" id="KW-1185">Reference proteome</keyword>
<dbReference type="InterPro" id="IPR018000">
    <property type="entry name" value="Neurotransmitter_ion_chnl_CS"/>
</dbReference>
<dbReference type="EMBL" id="JAXCGZ010007595">
    <property type="protein sequence ID" value="KAK7079047.1"/>
    <property type="molecule type" value="Genomic_DNA"/>
</dbReference>
<evidence type="ECO:0000256" key="2">
    <source>
        <dbReference type="ARBA" id="ARBA00022692"/>
    </source>
</evidence>
<dbReference type="GO" id="GO:0016020">
    <property type="term" value="C:membrane"/>
    <property type="evidence" value="ECO:0007669"/>
    <property type="project" value="UniProtKB-SubCell"/>
</dbReference>
<organism evidence="7 8">
    <name type="scientific">Halocaridina rubra</name>
    <name type="common">Hawaiian red shrimp</name>
    <dbReference type="NCBI Taxonomy" id="373956"/>
    <lineage>
        <taxon>Eukaryota</taxon>
        <taxon>Metazoa</taxon>
        <taxon>Ecdysozoa</taxon>
        <taxon>Arthropoda</taxon>
        <taxon>Crustacea</taxon>
        <taxon>Multicrustacea</taxon>
        <taxon>Malacostraca</taxon>
        <taxon>Eumalacostraca</taxon>
        <taxon>Eucarida</taxon>
        <taxon>Decapoda</taxon>
        <taxon>Pleocyemata</taxon>
        <taxon>Caridea</taxon>
        <taxon>Atyoidea</taxon>
        <taxon>Atyidae</taxon>
        <taxon>Halocaridina</taxon>
    </lineage>
</organism>
<sequence>MMYLGKNGFFSRIQTNSTIKEKMPETARIFIFVKINYRILDCHGKTGHNDCRLQIERNDSKVFSITISQNLNTILAYFDSAYIYHRADTSYESSQIHTNIIVDYSGECKLLIHAVYTSVCDIDIQWFPFDQQTCDMVFASWTADVHQMVLEQGPSDITRFHPNHEFFLENFYSEQFNDFNPCCVEPFSMISYHIQLQRRVKFAMFFFIVPGVLINICGQNLDSFAALLVFSLPAETGEKVGLGINSMLAMMVFLMAMTENLPPTETLPLAGMARDNAVSLYQVTVYVSLLLSKPEFVKVLFYHSLHKYNNVLTKPFELTGVTYPSKNPITLSSLSPNGV</sequence>
<feature type="domain" description="Neurotransmitter-gated ion-channel transmembrane" evidence="6">
    <location>
        <begin position="223"/>
        <end position="264"/>
    </location>
</feature>
<dbReference type="InterPro" id="IPR038050">
    <property type="entry name" value="Neuro_actylchol_rec"/>
</dbReference>
<proteinExistence type="predicted"/>
<gene>
    <name evidence="7" type="primary">CHRNA9_4</name>
    <name evidence="7" type="ORF">SK128_028528</name>
</gene>
<dbReference type="InterPro" id="IPR036734">
    <property type="entry name" value="Neur_chan_lig-bd_sf"/>
</dbReference>
<evidence type="ECO:0000259" key="5">
    <source>
        <dbReference type="Pfam" id="PF02931"/>
    </source>
</evidence>
<keyword evidence="2 7" id="KW-0812">Transmembrane</keyword>